<accession>A0A9N8L677</accession>
<evidence type="ECO:0000313" key="2">
    <source>
        <dbReference type="Proteomes" id="UP001154114"/>
    </source>
</evidence>
<dbReference type="AlphaFoldDB" id="A0A9N8L677"/>
<keyword evidence="2" id="KW-1185">Reference proteome</keyword>
<name>A0A9N8L677_CHRIL</name>
<gene>
    <name evidence="1" type="ORF">CINC_LOCUS8979</name>
</gene>
<dbReference type="EMBL" id="LR824032">
    <property type="protein sequence ID" value="CAD0206688.1"/>
    <property type="molecule type" value="Genomic_DNA"/>
</dbReference>
<organism evidence="1 2">
    <name type="scientific">Chrysodeixis includens</name>
    <name type="common">Soybean looper</name>
    <name type="synonym">Pseudoplusia includens</name>
    <dbReference type="NCBI Taxonomy" id="689277"/>
    <lineage>
        <taxon>Eukaryota</taxon>
        <taxon>Metazoa</taxon>
        <taxon>Ecdysozoa</taxon>
        <taxon>Arthropoda</taxon>
        <taxon>Hexapoda</taxon>
        <taxon>Insecta</taxon>
        <taxon>Pterygota</taxon>
        <taxon>Neoptera</taxon>
        <taxon>Endopterygota</taxon>
        <taxon>Lepidoptera</taxon>
        <taxon>Glossata</taxon>
        <taxon>Ditrysia</taxon>
        <taxon>Noctuoidea</taxon>
        <taxon>Noctuidae</taxon>
        <taxon>Plusiinae</taxon>
        <taxon>Chrysodeixis</taxon>
    </lineage>
</organism>
<proteinExistence type="predicted"/>
<sequence>MKQNRRFIQQFPVEKNNQQNYTEIVNMTIFTNIFTAILYNCSATSCGRSRTSSIPMGRRARRYKIIIFTTNVRLHCQLQANKAKGNHNVWGRAATTRAPPKLEFRNL</sequence>
<protein>
    <submittedName>
        <fullName evidence="1">Uncharacterized protein</fullName>
    </submittedName>
</protein>
<reference evidence="1" key="1">
    <citation type="submission" date="2021-12" db="EMBL/GenBank/DDBJ databases">
        <authorList>
            <person name="King R."/>
        </authorList>
    </citation>
    <scope>NUCLEOTIDE SEQUENCE</scope>
</reference>
<evidence type="ECO:0000313" key="1">
    <source>
        <dbReference type="EMBL" id="CAD0206688.1"/>
    </source>
</evidence>
<dbReference type="Proteomes" id="UP001154114">
    <property type="component" value="Chromosome 29"/>
</dbReference>